<reference evidence="6" key="2">
    <citation type="submission" date="2011-02" db="EMBL/GenBank/DDBJ databases">
        <authorList>
            <person name="MacLean D."/>
        </authorList>
    </citation>
    <scope>NUCLEOTIDE SEQUENCE</scope>
</reference>
<keyword evidence="2" id="KW-0378">Hydrolase</keyword>
<dbReference type="InterPro" id="IPR001878">
    <property type="entry name" value="Znf_CCHC"/>
</dbReference>
<dbReference type="InterPro" id="IPR001584">
    <property type="entry name" value="Integrase_cat-core"/>
</dbReference>
<gene>
    <name evidence="6" type="primary">AlNc14C73G4951</name>
    <name evidence="6" type="ORF">ALNC14_056680</name>
</gene>
<keyword evidence="3" id="KW-0862">Zinc</keyword>
<dbReference type="PANTHER" id="PTHR42648:SF28">
    <property type="entry name" value="TRANSPOSON-ENCODED PROTEIN WITH RIBONUCLEASE H-LIKE AND RETROVIRUS ZINC FINGER-LIKE DOMAINS"/>
    <property type="match status" value="1"/>
</dbReference>
<dbReference type="InterPro" id="IPR036397">
    <property type="entry name" value="RNaseH_sf"/>
</dbReference>
<sequence length="1267" mass="142189">MSPMDGQEEFRGAASDYAGNAYREEAQLGAREGIPTEEYLDARERGGPSIVESLPGSDVAVELARISSRLESMERPRLGSGGGFGIGGQTLNFFARHSGVHGPGSHVWKEQLHANYHHQLANARQRMQYQYRDELRQGAAEFHQGADELRAELHRQKKLNLRLQEQLNLCANDGPMGVHEVGDLDPHFVKVPTSTKGKISIEPLDGSEIYKGLGAGFVQWGQLLLVKIDLAERACGFRWPEEYKVSRFGEFLRGKAARYFNQRVHSWWRMTPTLGFVMEKMVDSYRIVFYKQQTIKLFAERKEKGQSCNDHLLYLVALQEATNSGEELIMENIVKYAQPESQALIINQYHRFRTDYLAHAEEIVSFIQGLEDETVGYKKNGNTVVKLVTDTRRCHTCSQVGHIARYCRDKTNPIESGRKKALMMMIGFLTLERAVTCEVFRQSDGTPLQVTKRGKVCLHTSVDGLNTEIELSSAYFSPQLTRNLVSYGRLADHGCLPGQFQGRHAVLKNGKVVFYVAIKNYVMVIDRAVIQKDNRAIGEIVMSAVATVGSGSAVQVGKTIRSSQPKHDTGESAPTDRVGGVICSDLKGPITPRDRRGNRYLVNFVDHKTNYCRVFLSKTKDQAAQKFEHFLVYFEKRYNCCVHVLRTDDGGEYKNIDLFCRDTGVARQITEAGNQAGNGKAARMHRTVMNMVRCMIYSCDLPLSFWGDAVEYSAYVLNRMPKRSNPKRASPITMLTGRPPSLVDIAVFGSPCETYRDPKKNWLKQRSEQGIILGKCDEIKGFRVWLPCDRVIITTRHIRRVATLTDQANSQLKDVLQNGEEFELEELARTRQAGYVAMDHTGAARQVQLVGSREQLSSVVPEPTCGGTGQNDLRRSERAKQKSFKMAEADMDILTVLEPSRALVNAVTTAVTVDISPAPHDVVNAVIAAVSQVFRSEFSHLPDLKNYGEAMRSPDNDLWIRAHREELASLRANHTWRVVKAESNVPRLHTKWVHKKKRTRNGEIERYKARLVACGNEEVLGVNFLLTFTAVLDMTSAKAIFSIAWIWRVPARHFDVPSAYVRAAKEEGVDIHLYIPDGMNFTSEELSKHGVSTTKDLSLCMEKSLYGLKQAGRLWHQLLHATLTNIGYVQCITDTCLYYKSDLDGTTMVGTYVDDLLVTGTSDQRVDVFFSQRACLELKDLGLAEKFLGMRCHFDANFGYQIDQEATILELLLKYGLEKANAVRSPMGGEIMDVDQPVGGVLLPENGPGTPERLTIKTFQSLLGSLP</sequence>
<protein>
    <submittedName>
        <fullName evidence="6">GK15001 putative</fullName>
    </submittedName>
</protein>
<organism evidence="6">
    <name type="scientific">Albugo laibachii Nc14</name>
    <dbReference type="NCBI Taxonomy" id="890382"/>
    <lineage>
        <taxon>Eukaryota</taxon>
        <taxon>Sar</taxon>
        <taxon>Stramenopiles</taxon>
        <taxon>Oomycota</taxon>
        <taxon>Peronosporomycetes</taxon>
        <taxon>Albuginales</taxon>
        <taxon>Albuginaceae</taxon>
        <taxon>Albugo</taxon>
    </lineage>
</organism>
<dbReference type="Pfam" id="PF07727">
    <property type="entry name" value="RVT_2"/>
    <property type="match status" value="1"/>
</dbReference>
<dbReference type="InterPro" id="IPR012337">
    <property type="entry name" value="RNaseH-like_sf"/>
</dbReference>
<evidence type="ECO:0000256" key="1">
    <source>
        <dbReference type="ARBA" id="ARBA00022723"/>
    </source>
</evidence>
<dbReference type="InterPro" id="IPR013103">
    <property type="entry name" value="RVT_2"/>
</dbReference>
<evidence type="ECO:0000256" key="2">
    <source>
        <dbReference type="ARBA" id="ARBA00022801"/>
    </source>
</evidence>
<dbReference type="AlphaFoldDB" id="F0WE94"/>
<dbReference type="InterPro" id="IPR039537">
    <property type="entry name" value="Retrotran_Ty1/copia-like"/>
</dbReference>
<feature type="domain" description="Integrase catalytic" evidence="5">
    <location>
        <begin position="570"/>
        <end position="739"/>
    </location>
</feature>
<dbReference type="GO" id="GO:0003676">
    <property type="term" value="F:nucleic acid binding"/>
    <property type="evidence" value="ECO:0007669"/>
    <property type="project" value="InterPro"/>
</dbReference>
<proteinExistence type="predicted"/>
<reference evidence="6" key="1">
    <citation type="journal article" date="2011" name="PLoS Biol.">
        <title>Gene gain and loss during evolution of obligate parasitism in the white rust pathogen of Arabidopsis thaliana.</title>
        <authorList>
            <person name="Kemen E."/>
            <person name="Gardiner A."/>
            <person name="Schultz-Larsen T."/>
            <person name="Kemen A.C."/>
            <person name="Balmuth A.L."/>
            <person name="Robert-Seilaniantz A."/>
            <person name="Bailey K."/>
            <person name="Holub E."/>
            <person name="Studholme D.J."/>
            <person name="Maclean D."/>
            <person name="Jones J.D."/>
        </authorList>
    </citation>
    <scope>NUCLEOTIDE SEQUENCE</scope>
</reference>
<dbReference type="PROSITE" id="PS50994">
    <property type="entry name" value="INTEGRASE"/>
    <property type="match status" value="1"/>
</dbReference>
<evidence type="ECO:0000313" key="6">
    <source>
        <dbReference type="EMBL" id="CCA19525.1"/>
    </source>
</evidence>
<keyword evidence="1" id="KW-0479">Metal-binding</keyword>
<dbReference type="PROSITE" id="PS50158">
    <property type="entry name" value="ZF_CCHC"/>
    <property type="match status" value="1"/>
</dbReference>
<feature type="domain" description="CCHC-type" evidence="4">
    <location>
        <begin position="392"/>
        <end position="409"/>
    </location>
</feature>
<dbReference type="EMBL" id="FR824118">
    <property type="protein sequence ID" value="CCA19525.1"/>
    <property type="molecule type" value="Genomic_DNA"/>
</dbReference>
<dbReference type="GO" id="GO:0008270">
    <property type="term" value="F:zinc ion binding"/>
    <property type="evidence" value="ECO:0007669"/>
    <property type="project" value="UniProtKB-KW"/>
</dbReference>
<evidence type="ECO:0000256" key="3">
    <source>
        <dbReference type="PROSITE-ProRule" id="PRU00047"/>
    </source>
</evidence>
<dbReference type="PANTHER" id="PTHR42648">
    <property type="entry name" value="TRANSPOSASE, PUTATIVE-RELATED"/>
    <property type="match status" value="1"/>
</dbReference>
<evidence type="ECO:0000259" key="4">
    <source>
        <dbReference type="PROSITE" id="PS50158"/>
    </source>
</evidence>
<name>F0WE94_9STRA</name>
<dbReference type="HOGENOM" id="CLU_264311_0_0_1"/>
<evidence type="ECO:0000259" key="5">
    <source>
        <dbReference type="PROSITE" id="PS50994"/>
    </source>
</evidence>
<dbReference type="SUPFAM" id="SSF53098">
    <property type="entry name" value="Ribonuclease H-like"/>
    <property type="match status" value="1"/>
</dbReference>
<keyword evidence="3" id="KW-0863">Zinc-finger</keyword>
<dbReference type="GO" id="GO:0016787">
    <property type="term" value="F:hydrolase activity"/>
    <property type="evidence" value="ECO:0007669"/>
    <property type="project" value="UniProtKB-KW"/>
</dbReference>
<accession>F0WE94</accession>
<dbReference type="Gene3D" id="3.30.420.10">
    <property type="entry name" value="Ribonuclease H-like superfamily/Ribonuclease H"/>
    <property type="match status" value="1"/>
</dbReference>
<dbReference type="GO" id="GO:0015074">
    <property type="term" value="P:DNA integration"/>
    <property type="evidence" value="ECO:0007669"/>
    <property type="project" value="InterPro"/>
</dbReference>